<gene>
    <name evidence="2" type="ORF">RJ641_021626</name>
</gene>
<dbReference type="PANTHER" id="PTHR35478">
    <property type="entry name" value="ZINC FINGER FYVE DOMAIN PROTEIN"/>
    <property type="match status" value="1"/>
</dbReference>
<dbReference type="Proteomes" id="UP001370490">
    <property type="component" value="Unassembled WGS sequence"/>
</dbReference>
<evidence type="ECO:0000313" key="3">
    <source>
        <dbReference type="Proteomes" id="UP001370490"/>
    </source>
</evidence>
<name>A0AAN8UF59_9MAGN</name>
<dbReference type="AlphaFoldDB" id="A0AAN8UF59"/>
<evidence type="ECO:0000256" key="1">
    <source>
        <dbReference type="SAM" id="MobiDB-lite"/>
    </source>
</evidence>
<protein>
    <submittedName>
        <fullName evidence="2">Uncharacterized protein</fullName>
    </submittedName>
</protein>
<organism evidence="2 3">
    <name type="scientific">Dillenia turbinata</name>
    <dbReference type="NCBI Taxonomy" id="194707"/>
    <lineage>
        <taxon>Eukaryota</taxon>
        <taxon>Viridiplantae</taxon>
        <taxon>Streptophyta</taxon>
        <taxon>Embryophyta</taxon>
        <taxon>Tracheophyta</taxon>
        <taxon>Spermatophyta</taxon>
        <taxon>Magnoliopsida</taxon>
        <taxon>eudicotyledons</taxon>
        <taxon>Gunneridae</taxon>
        <taxon>Pentapetalae</taxon>
        <taxon>Dilleniales</taxon>
        <taxon>Dilleniaceae</taxon>
        <taxon>Dillenia</taxon>
    </lineage>
</organism>
<proteinExistence type="predicted"/>
<feature type="compositionally biased region" description="Polar residues" evidence="1">
    <location>
        <begin position="1"/>
        <end position="11"/>
    </location>
</feature>
<comment type="caution">
    <text evidence="2">The sequence shown here is derived from an EMBL/GenBank/DDBJ whole genome shotgun (WGS) entry which is preliminary data.</text>
</comment>
<reference evidence="2 3" key="1">
    <citation type="submission" date="2023-12" db="EMBL/GenBank/DDBJ databases">
        <title>A high-quality genome assembly for Dillenia turbinata (Dilleniales).</title>
        <authorList>
            <person name="Chanderbali A."/>
        </authorList>
    </citation>
    <scope>NUCLEOTIDE SEQUENCE [LARGE SCALE GENOMIC DNA]</scope>
    <source>
        <strain evidence="2">LSX21</strain>
        <tissue evidence="2">Leaf</tissue>
    </source>
</reference>
<sequence>MLCSNVPSPQLGQEHASSDGVPTGGKQALEWRILEAKCFIEDWEWRLSILQRLLPLSECSGAGRSRLFCNSYIGSDLSCRDMAFLPL</sequence>
<feature type="region of interest" description="Disordered" evidence="1">
    <location>
        <begin position="1"/>
        <end position="24"/>
    </location>
</feature>
<keyword evidence="3" id="KW-1185">Reference proteome</keyword>
<evidence type="ECO:0000313" key="2">
    <source>
        <dbReference type="EMBL" id="KAK6914305.1"/>
    </source>
</evidence>
<dbReference type="EMBL" id="JBAMMX010000026">
    <property type="protein sequence ID" value="KAK6914305.1"/>
    <property type="molecule type" value="Genomic_DNA"/>
</dbReference>
<dbReference type="PANTHER" id="PTHR35478:SF1">
    <property type="entry name" value="ZINC FINGER FYVE DOMAIN-CONTAINING PROTEIN 26"/>
    <property type="match status" value="1"/>
</dbReference>
<accession>A0AAN8UF59</accession>